<keyword evidence="1" id="KW-0812">Transmembrane</keyword>
<dbReference type="EMBL" id="FPHC01000035">
    <property type="protein sequence ID" value="SFV54717.1"/>
    <property type="molecule type" value="Genomic_DNA"/>
</dbReference>
<evidence type="ECO:0000313" key="3">
    <source>
        <dbReference type="EMBL" id="SFV54717.1"/>
    </source>
</evidence>
<proteinExistence type="predicted"/>
<dbReference type="Pfam" id="PF05901">
    <property type="entry name" value="Excalibur"/>
    <property type="match status" value="1"/>
</dbReference>
<protein>
    <submittedName>
        <fullName evidence="3">Cold shock domain family protein</fullName>
    </submittedName>
</protein>
<keyword evidence="1" id="KW-1133">Transmembrane helix</keyword>
<name>A0A1W1BMJ0_9ZZZZ</name>
<keyword evidence="1" id="KW-0472">Membrane</keyword>
<evidence type="ECO:0000256" key="1">
    <source>
        <dbReference type="SAM" id="Phobius"/>
    </source>
</evidence>
<dbReference type="AlphaFoldDB" id="A0A1W1BMJ0"/>
<sequence>MKIFISILIFLVGGWYYLVNFHYAIDKDDKTIESYMANDEIEEDVDINSNIYEDQDTPIDDKKSTKTYSKKQDTVADTNIHYSVYDEESSSYKCDGRTRCTQMRSCAEAKFFLANCKGVMMDGDGNGIPCESQWCGGGMVY</sequence>
<organism evidence="3">
    <name type="scientific">hydrothermal vent metagenome</name>
    <dbReference type="NCBI Taxonomy" id="652676"/>
    <lineage>
        <taxon>unclassified sequences</taxon>
        <taxon>metagenomes</taxon>
        <taxon>ecological metagenomes</taxon>
    </lineage>
</organism>
<feature type="transmembrane region" description="Helical" evidence="1">
    <location>
        <begin position="7"/>
        <end position="25"/>
    </location>
</feature>
<accession>A0A1W1BMJ0</accession>
<dbReference type="InterPro" id="IPR008613">
    <property type="entry name" value="Excalibur_Ca-bd_domain"/>
</dbReference>
<evidence type="ECO:0000259" key="2">
    <source>
        <dbReference type="Pfam" id="PF05901"/>
    </source>
</evidence>
<reference evidence="3" key="1">
    <citation type="submission" date="2016-10" db="EMBL/GenBank/DDBJ databases">
        <authorList>
            <person name="de Groot N.N."/>
        </authorList>
    </citation>
    <scope>NUCLEOTIDE SEQUENCE</scope>
</reference>
<feature type="domain" description="Excalibur calcium-binding" evidence="2">
    <location>
        <begin position="97"/>
        <end position="131"/>
    </location>
</feature>
<gene>
    <name evidence="3" type="ORF">MNB_SV-6-722</name>
</gene>